<dbReference type="InterPro" id="IPR001296">
    <property type="entry name" value="Glyco_trans_1"/>
</dbReference>
<sequence>MKYKYKKQLTKIKRIFQNPGDFKYLNVNKKVKQSGMLLVIHESQELGASILALHIAEELKHQGVDVYIVSRQFGVMNEKYNKVAPLQIALNTKSYEVICRNLYKKGYRKALIITASNGDLVEITKKCGFKVISMIHELEQVIKMLHLEDATRDMLVYSDKILFSTTIAKNQILSLCKVCDSQKISIKPQGTYLKKPSSEEIKRQREKIAEAYPVLDCGKKVIAGVGNTTERKGFDIFLQTAALIPECEFIWAGKKENYYDEAIEKNGNPSNFIFLGSLNAEQLSGVYSLADIYLMCSRFDTLPSTILEALLFGTPVIGAKNSGGIVDIIDSDNGFLTETADSKQFAEAIKVGLTRNYKIEEIDGSFAEYVAYVLSLYEDE</sequence>
<keyword evidence="2" id="KW-0328">Glycosyltransferase</keyword>
<reference evidence="2 3" key="1">
    <citation type="submission" date="2018-06" db="EMBL/GenBank/DDBJ databases">
        <authorList>
            <consortium name="Pathogen Informatics"/>
            <person name="Doyle S."/>
        </authorList>
    </citation>
    <scope>NUCLEOTIDE SEQUENCE [LARGE SCALE GENOMIC DNA]</scope>
    <source>
        <strain evidence="2 3">NCTC13760</strain>
    </source>
</reference>
<dbReference type="PANTHER" id="PTHR45947:SF3">
    <property type="entry name" value="SULFOQUINOVOSYL TRANSFERASE SQD2"/>
    <property type="match status" value="1"/>
</dbReference>
<evidence type="ECO:0000313" key="3">
    <source>
        <dbReference type="Proteomes" id="UP000255352"/>
    </source>
</evidence>
<evidence type="ECO:0000259" key="1">
    <source>
        <dbReference type="Pfam" id="PF00534"/>
    </source>
</evidence>
<dbReference type="Proteomes" id="UP000255352">
    <property type="component" value="Unassembled WGS sequence"/>
</dbReference>
<proteinExistence type="predicted"/>
<organism evidence="2 3">
    <name type="scientific">Streptococcus infantarius</name>
    <dbReference type="NCBI Taxonomy" id="102684"/>
    <lineage>
        <taxon>Bacteria</taxon>
        <taxon>Bacillati</taxon>
        <taxon>Bacillota</taxon>
        <taxon>Bacilli</taxon>
        <taxon>Lactobacillales</taxon>
        <taxon>Streptococcaceae</taxon>
        <taxon>Streptococcus</taxon>
    </lineage>
</organism>
<gene>
    <name evidence="2" type="primary">cpoA</name>
    <name evidence="2" type="ORF">NCTC13760_00858</name>
</gene>
<protein>
    <submittedName>
        <fullName evidence="2">Glycosyl transferase CpoA</fullName>
        <ecNumber evidence="2">2.4.1.-</ecNumber>
        <ecNumber evidence="2">2.4.1.250</ecNumber>
    </submittedName>
</protein>
<dbReference type="InterPro" id="IPR050194">
    <property type="entry name" value="Glycosyltransferase_grp1"/>
</dbReference>
<dbReference type="Pfam" id="PF00534">
    <property type="entry name" value="Glycos_transf_1"/>
    <property type="match status" value="1"/>
</dbReference>
<dbReference type="GeneID" id="69902006"/>
<dbReference type="PANTHER" id="PTHR45947">
    <property type="entry name" value="SULFOQUINOVOSYL TRANSFERASE SQD2"/>
    <property type="match status" value="1"/>
</dbReference>
<dbReference type="CDD" id="cd03801">
    <property type="entry name" value="GT4_PimA-like"/>
    <property type="match status" value="1"/>
</dbReference>
<dbReference type="SUPFAM" id="SSF53756">
    <property type="entry name" value="UDP-Glycosyltransferase/glycogen phosphorylase"/>
    <property type="match status" value="1"/>
</dbReference>
<accession>A0A380KLR5</accession>
<dbReference type="RefSeq" id="WP_006532499.1">
    <property type="nucleotide sequence ID" value="NZ_CABKNK020000002.1"/>
</dbReference>
<dbReference type="EC" id="2.4.1.-" evidence="2"/>
<keyword evidence="2" id="KW-0808">Transferase</keyword>
<dbReference type="GO" id="GO:0102710">
    <property type="term" value="F:D-inositol-3-phosphate glycosyltransferase activity"/>
    <property type="evidence" value="ECO:0007669"/>
    <property type="project" value="UniProtKB-EC"/>
</dbReference>
<name>A0A380KLR5_9STRE</name>
<dbReference type="EMBL" id="UHFP01000001">
    <property type="protein sequence ID" value="SUN68176.1"/>
    <property type="molecule type" value="Genomic_DNA"/>
</dbReference>
<feature type="domain" description="Glycosyl transferase family 1" evidence="1">
    <location>
        <begin position="218"/>
        <end position="350"/>
    </location>
</feature>
<evidence type="ECO:0000313" key="2">
    <source>
        <dbReference type="EMBL" id="SUN68176.1"/>
    </source>
</evidence>
<dbReference type="AlphaFoldDB" id="A0A380KLR5"/>
<dbReference type="EC" id="2.4.1.250" evidence="2"/>
<dbReference type="Gene3D" id="3.40.50.2000">
    <property type="entry name" value="Glycogen Phosphorylase B"/>
    <property type="match status" value="2"/>
</dbReference>